<evidence type="ECO:0000313" key="7">
    <source>
        <dbReference type="EMBL" id="KJU83837.1"/>
    </source>
</evidence>
<feature type="transmembrane region" description="Helical" evidence="5">
    <location>
        <begin position="6"/>
        <end position="27"/>
    </location>
</feature>
<dbReference type="SUPFAM" id="SSF46626">
    <property type="entry name" value="Cytochrome c"/>
    <property type="match status" value="1"/>
</dbReference>
<keyword evidence="8" id="KW-1185">Reference proteome</keyword>
<gene>
    <name evidence="7" type="ORF">MBAV_003970</name>
</gene>
<name>A0A0F3GPV7_9BACT</name>
<evidence type="ECO:0000256" key="4">
    <source>
        <dbReference type="PROSITE-ProRule" id="PRU00433"/>
    </source>
</evidence>
<evidence type="ECO:0000256" key="5">
    <source>
        <dbReference type="SAM" id="Phobius"/>
    </source>
</evidence>
<dbReference type="Gene3D" id="1.10.760.10">
    <property type="entry name" value="Cytochrome c-like domain"/>
    <property type="match status" value="1"/>
</dbReference>
<evidence type="ECO:0000259" key="6">
    <source>
        <dbReference type="PROSITE" id="PS51007"/>
    </source>
</evidence>
<evidence type="ECO:0000256" key="1">
    <source>
        <dbReference type="ARBA" id="ARBA00022617"/>
    </source>
</evidence>
<sequence length="174" mass="18616">MKGGAAKLLAVVIGLNIFFAYIGLYFLPQSESRPPKTVKIEKGIAQEELISIGEEIIFSKGQCMVCHPMQAETGMRAPAIATIGADMDKNAKEKNMTPEAYAFEGLVNPDVTVAKGFEKMMPPVHKAPTSLTEGELIAVAAFLQSKGAKVTISYPESVTALQEQIAREAKQGGS</sequence>
<keyword evidence="1 4" id="KW-0349">Heme</keyword>
<organism evidence="7 8">
    <name type="scientific">Candidatus Magnetobacterium bavaricum</name>
    <dbReference type="NCBI Taxonomy" id="29290"/>
    <lineage>
        <taxon>Bacteria</taxon>
        <taxon>Pseudomonadati</taxon>
        <taxon>Nitrospirota</taxon>
        <taxon>Thermodesulfovibrionia</taxon>
        <taxon>Thermodesulfovibrionales</taxon>
        <taxon>Candidatus Magnetobacteriaceae</taxon>
        <taxon>Candidatus Magnetobacterium</taxon>
    </lineage>
</organism>
<proteinExistence type="predicted"/>
<feature type="domain" description="Cytochrome c" evidence="6">
    <location>
        <begin position="48"/>
        <end position="147"/>
    </location>
</feature>
<dbReference type="PROSITE" id="PS51007">
    <property type="entry name" value="CYTC"/>
    <property type="match status" value="1"/>
</dbReference>
<keyword evidence="5" id="KW-0472">Membrane</keyword>
<accession>A0A0F3GPV7</accession>
<dbReference type="EMBL" id="LACI01001707">
    <property type="protein sequence ID" value="KJU83837.1"/>
    <property type="molecule type" value="Genomic_DNA"/>
</dbReference>
<evidence type="ECO:0000256" key="2">
    <source>
        <dbReference type="ARBA" id="ARBA00022723"/>
    </source>
</evidence>
<keyword evidence="5" id="KW-1133">Transmembrane helix</keyword>
<dbReference type="InterPro" id="IPR036909">
    <property type="entry name" value="Cyt_c-like_dom_sf"/>
</dbReference>
<dbReference type="InterPro" id="IPR009056">
    <property type="entry name" value="Cyt_c-like_dom"/>
</dbReference>
<dbReference type="AlphaFoldDB" id="A0A0F3GPV7"/>
<dbReference type="Pfam" id="PF00034">
    <property type="entry name" value="Cytochrom_C"/>
    <property type="match status" value="1"/>
</dbReference>
<comment type="caution">
    <text evidence="7">The sequence shown here is derived from an EMBL/GenBank/DDBJ whole genome shotgun (WGS) entry which is preliminary data.</text>
</comment>
<dbReference type="Proteomes" id="UP000033423">
    <property type="component" value="Unassembled WGS sequence"/>
</dbReference>
<keyword evidence="5" id="KW-0812">Transmembrane</keyword>
<dbReference type="GO" id="GO:0009055">
    <property type="term" value="F:electron transfer activity"/>
    <property type="evidence" value="ECO:0007669"/>
    <property type="project" value="InterPro"/>
</dbReference>
<evidence type="ECO:0000256" key="3">
    <source>
        <dbReference type="ARBA" id="ARBA00023004"/>
    </source>
</evidence>
<keyword evidence="3 4" id="KW-0408">Iron</keyword>
<reference evidence="7 8" key="1">
    <citation type="submission" date="2015-02" db="EMBL/GenBank/DDBJ databases">
        <title>Single-cell genomics of uncultivated deep-branching MTB reveals a conserved set of magnetosome genes.</title>
        <authorList>
            <person name="Kolinko S."/>
            <person name="Richter M."/>
            <person name="Glockner F.O."/>
            <person name="Brachmann A."/>
            <person name="Schuler D."/>
        </authorList>
    </citation>
    <scope>NUCLEOTIDE SEQUENCE [LARGE SCALE GENOMIC DNA]</scope>
    <source>
        <strain evidence="7">TM-1</strain>
    </source>
</reference>
<dbReference type="GO" id="GO:0046872">
    <property type="term" value="F:metal ion binding"/>
    <property type="evidence" value="ECO:0007669"/>
    <property type="project" value="UniProtKB-KW"/>
</dbReference>
<dbReference type="GO" id="GO:0020037">
    <property type="term" value="F:heme binding"/>
    <property type="evidence" value="ECO:0007669"/>
    <property type="project" value="InterPro"/>
</dbReference>
<keyword evidence="2 4" id="KW-0479">Metal-binding</keyword>
<protein>
    <submittedName>
        <fullName evidence="7">Cytochrome c, class I domain protein</fullName>
    </submittedName>
</protein>
<evidence type="ECO:0000313" key="8">
    <source>
        <dbReference type="Proteomes" id="UP000033423"/>
    </source>
</evidence>